<dbReference type="GO" id="GO:0008270">
    <property type="term" value="F:zinc ion binding"/>
    <property type="evidence" value="ECO:0007669"/>
    <property type="project" value="UniProtKB-KW"/>
</dbReference>
<evidence type="ECO:0000313" key="5">
    <source>
        <dbReference type="Proteomes" id="UP001055439"/>
    </source>
</evidence>
<proteinExistence type="predicted"/>
<dbReference type="PANTHER" id="PTHR47592:SF27">
    <property type="entry name" value="OS08G0421700 PROTEIN"/>
    <property type="match status" value="1"/>
</dbReference>
<name>A0A9E7ESC9_9LILI</name>
<feature type="region of interest" description="Disordered" evidence="2">
    <location>
        <begin position="356"/>
        <end position="394"/>
    </location>
</feature>
<dbReference type="Gene3D" id="4.10.60.10">
    <property type="entry name" value="Zinc finger, CCHC-type"/>
    <property type="match status" value="1"/>
</dbReference>
<dbReference type="EMBL" id="CP097503">
    <property type="protein sequence ID" value="URD81740.1"/>
    <property type="molecule type" value="Genomic_DNA"/>
</dbReference>
<gene>
    <name evidence="4" type="ORF">MUK42_22233</name>
</gene>
<keyword evidence="1" id="KW-0863">Zinc-finger</keyword>
<dbReference type="SUPFAM" id="SSF57756">
    <property type="entry name" value="Retrovirus zinc finger-like domains"/>
    <property type="match status" value="1"/>
</dbReference>
<dbReference type="Pfam" id="PF25597">
    <property type="entry name" value="SH3_retrovirus"/>
    <property type="match status" value="1"/>
</dbReference>
<dbReference type="InterPro" id="IPR057670">
    <property type="entry name" value="SH3_retrovirus"/>
</dbReference>
<evidence type="ECO:0000259" key="3">
    <source>
        <dbReference type="PROSITE" id="PS50158"/>
    </source>
</evidence>
<dbReference type="InterPro" id="IPR001878">
    <property type="entry name" value="Znf_CCHC"/>
</dbReference>
<dbReference type="InterPro" id="IPR036875">
    <property type="entry name" value="Znf_CCHC_sf"/>
</dbReference>
<dbReference type="PANTHER" id="PTHR47592">
    <property type="entry name" value="PBF68 PROTEIN"/>
    <property type="match status" value="1"/>
</dbReference>
<dbReference type="GO" id="GO:0003676">
    <property type="term" value="F:nucleic acid binding"/>
    <property type="evidence" value="ECO:0007669"/>
    <property type="project" value="InterPro"/>
</dbReference>
<dbReference type="Pfam" id="PF00098">
    <property type="entry name" value="zf-CCHC"/>
    <property type="match status" value="1"/>
</dbReference>
<evidence type="ECO:0000256" key="2">
    <source>
        <dbReference type="SAM" id="MobiDB-lite"/>
    </source>
</evidence>
<dbReference type="OrthoDB" id="906313at2759"/>
<dbReference type="SMART" id="SM00343">
    <property type="entry name" value="ZnF_C2HC"/>
    <property type="match status" value="1"/>
</dbReference>
<dbReference type="Pfam" id="PF22936">
    <property type="entry name" value="Pol_BBD"/>
    <property type="match status" value="1"/>
</dbReference>
<feature type="compositionally biased region" description="Basic and acidic residues" evidence="2">
    <location>
        <begin position="44"/>
        <end position="55"/>
    </location>
</feature>
<dbReference type="AlphaFoldDB" id="A0A9E7ESC9"/>
<reference evidence="4" key="1">
    <citation type="submission" date="2022-05" db="EMBL/GenBank/DDBJ databases">
        <title>The Musa troglodytarum L. genome provides insights into the mechanism of non-climacteric behaviour and enrichment of carotenoids.</title>
        <authorList>
            <person name="Wang J."/>
        </authorList>
    </citation>
    <scope>NUCLEOTIDE SEQUENCE</scope>
    <source>
        <tissue evidence="4">Leaf</tissue>
    </source>
</reference>
<feature type="compositionally biased region" description="Basic and acidic residues" evidence="2">
    <location>
        <begin position="367"/>
        <end position="386"/>
    </location>
</feature>
<sequence>MVFTLHVEGVFHVNLGVLFDRELDSAACSYGLLEAYTKALISENRGRSRSKDRSSSRIGRSKSRSRKDIVCYNCGEKGHYKNQCKQPKKSKKKGKEVESTESKENTTTTVQDLEWIIDTGASYHATPRREFFTTYRSENFVVKMGNHSTVDIISMGDIHIKTNLGCKLVLKDVRHVVDLRLNLISVGRLDDEDYDSRSHDIQHEMTIPGTPQHNAKLPKRLWDPEKQKVFRSRDVVFFEDQTLEDLKKKAPAKTSAEGLADCDPVVPPVLLAGLEGEQLDVKTTFLHVDLEEKFIWSNGRFQSQRSLQVVLEQSVSDEEKEKMQKGELCHGNPDYKGVLLSPEAEYILCYRAAKQAEEELPSNSSNDKSRSKKTSEQKTKDGREKNTCGACGRS</sequence>
<dbReference type="PROSITE" id="PS50158">
    <property type="entry name" value="ZF_CCHC"/>
    <property type="match status" value="1"/>
</dbReference>
<feature type="region of interest" description="Disordered" evidence="2">
    <location>
        <begin position="80"/>
        <end position="105"/>
    </location>
</feature>
<keyword evidence="5" id="KW-1185">Reference proteome</keyword>
<feature type="domain" description="CCHC-type" evidence="3">
    <location>
        <begin position="71"/>
        <end position="86"/>
    </location>
</feature>
<evidence type="ECO:0000256" key="1">
    <source>
        <dbReference type="PROSITE-ProRule" id="PRU00047"/>
    </source>
</evidence>
<dbReference type="Proteomes" id="UP001055439">
    <property type="component" value="Chromosome 10"/>
</dbReference>
<feature type="compositionally biased region" description="Basic and acidic residues" evidence="2">
    <location>
        <begin position="95"/>
        <end position="104"/>
    </location>
</feature>
<feature type="region of interest" description="Disordered" evidence="2">
    <location>
        <begin position="44"/>
        <end position="64"/>
    </location>
</feature>
<dbReference type="InterPro" id="IPR054722">
    <property type="entry name" value="PolX-like_BBD"/>
</dbReference>
<protein>
    <recommendedName>
        <fullName evidence="3">CCHC-type domain-containing protein</fullName>
    </recommendedName>
</protein>
<organism evidence="4 5">
    <name type="scientific">Musa troglodytarum</name>
    <name type="common">fe'i banana</name>
    <dbReference type="NCBI Taxonomy" id="320322"/>
    <lineage>
        <taxon>Eukaryota</taxon>
        <taxon>Viridiplantae</taxon>
        <taxon>Streptophyta</taxon>
        <taxon>Embryophyta</taxon>
        <taxon>Tracheophyta</taxon>
        <taxon>Spermatophyta</taxon>
        <taxon>Magnoliopsida</taxon>
        <taxon>Liliopsida</taxon>
        <taxon>Zingiberales</taxon>
        <taxon>Musaceae</taxon>
        <taxon>Musa</taxon>
    </lineage>
</organism>
<keyword evidence="1" id="KW-0862">Zinc</keyword>
<accession>A0A9E7ESC9</accession>
<feature type="compositionally biased region" description="Basic residues" evidence="2">
    <location>
        <begin position="80"/>
        <end position="94"/>
    </location>
</feature>
<keyword evidence="1" id="KW-0479">Metal-binding</keyword>
<evidence type="ECO:0000313" key="4">
    <source>
        <dbReference type="EMBL" id="URD81740.1"/>
    </source>
</evidence>